<dbReference type="SUPFAM" id="SSF54593">
    <property type="entry name" value="Glyoxalase/Bleomycin resistance protein/Dihydroxybiphenyl dioxygenase"/>
    <property type="match status" value="1"/>
</dbReference>
<evidence type="ECO:0000313" key="4">
    <source>
        <dbReference type="Proteomes" id="UP000542125"/>
    </source>
</evidence>
<dbReference type="InterPro" id="IPR029068">
    <property type="entry name" value="Glyas_Bleomycin-R_OHBP_Dase"/>
</dbReference>
<reference evidence="3 4" key="1">
    <citation type="submission" date="2020-07" db="EMBL/GenBank/DDBJ databases">
        <title>Genomic Encyclopedia of Type Strains, Phase IV (KMG-V): Genome sequencing to study the core and pangenomes of soil and plant-associated prokaryotes.</title>
        <authorList>
            <person name="Whitman W."/>
        </authorList>
    </citation>
    <scope>NUCLEOTIDE SEQUENCE [LARGE SCALE GENOMIC DNA]</scope>
    <source>
        <strain evidence="3 4">SAS40</strain>
    </source>
</reference>
<proteinExistence type="predicted"/>
<dbReference type="Pfam" id="PF22677">
    <property type="entry name" value="Ble-like_N"/>
    <property type="match status" value="1"/>
</dbReference>
<dbReference type="Gene3D" id="3.10.180.10">
    <property type="entry name" value="2,3-Dihydroxybiphenyl 1,2-Dioxygenase, domain 1"/>
    <property type="match status" value="1"/>
</dbReference>
<gene>
    <name evidence="3" type="ORF">FHW18_003422</name>
</gene>
<dbReference type="PANTHER" id="PTHR36503">
    <property type="entry name" value="BLR2520 PROTEIN"/>
    <property type="match status" value="1"/>
</dbReference>
<comment type="caution">
    <text evidence="3">The sequence shown here is derived from an EMBL/GenBank/DDBJ whole genome shotgun (WGS) entry which is preliminary data.</text>
</comment>
<accession>A0A7Y9LPK2</accession>
<dbReference type="InterPro" id="IPR053863">
    <property type="entry name" value="Glyoxy/Ble-like_N"/>
</dbReference>
<dbReference type="RefSeq" id="WP_257021971.1">
    <property type="nucleotide sequence ID" value="NZ_JACBYR010000001.1"/>
</dbReference>
<sequence>MHKHIFVNLPVADLPRSKTFFAALGLTFEPRFTDHTAACMILGENIFAMLLTHEKFRGFTPKPISDAHTSTEVLTCLSCESRAEVEDLVAKALAAGGTAPQPPMDYGFMYAHGFTDLDGHIWELMFMDMSAAPPEMQPPQPAGTPSGSPDHQATT</sequence>
<dbReference type="PANTHER" id="PTHR36503:SF2">
    <property type="entry name" value="BLR2408 PROTEIN"/>
    <property type="match status" value="1"/>
</dbReference>
<name>A0A7Y9LPK2_9BURK</name>
<dbReference type="AlphaFoldDB" id="A0A7Y9LPK2"/>
<protein>
    <recommendedName>
        <fullName evidence="2">Glyoxalase/Bleomycin resistance-like N-terminal domain-containing protein</fullName>
    </recommendedName>
</protein>
<evidence type="ECO:0000256" key="1">
    <source>
        <dbReference type="SAM" id="MobiDB-lite"/>
    </source>
</evidence>
<evidence type="ECO:0000259" key="2">
    <source>
        <dbReference type="Pfam" id="PF22677"/>
    </source>
</evidence>
<feature type="region of interest" description="Disordered" evidence="1">
    <location>
        <begin position="132"/>
        <end position="155"/>
    </location>
</feature>
<organism evidence="3 4">
    <name type="scientific">Pigmentiphaga litoralis</name>
    <dbReference type="NCBI Taxonomy" id="516702"/>
    <lineage>
        <taxon>Bacteria</taxon>
        <taxon>Pseudomonadati</taxon>
        <taxon>Pseudomonadota</taxon>
        <taxon>Betaproteobacteria</taxon>
        <taxon>Burkholderiales</taxon>
        <taxon>Alcaligenaceae</taxon>
        <taxon>Pigmentiphaga</taxon>
    </lineage>
</organism>
<dbReference type="CDD" id="cd09012">
    <property type="entry name" value="VOC_like"/>
    <property type="match status" value="1"/>
</dbReference>
<dbReference type="EMBL" id="JACBYR010000001">
    <property type="protein sequence ID" value="NYE84151.1"/>
    <property type="molecule type" value="Genomic_DNA"/>
</dbReference>
<feature type="domain" description="Glyoxalase/Bleomycin resistance-like N-terminal" evidence="2">
    <location>
        <begin position="5"/>
        <end position="40"/>
    </location>
</feature>
<feature type="compositionally biased region" description="Polar residues" evidence="1">
    <location>
        <begin position="146"/>
        <end position="155"/>
    </location>
</feature>
<dbReference type="Proteomes" id="UP000542125">
    <property type="component" value="Unassembled WGS sequence"/>
</dbReference>
<keyword evidence="4" id="KW-1185">Reference proteome</keyword>
<evidence type="ECO:0000313" key="3">
    <source>
        <dbReference type="EMBL" id="NYE84151.1"/>
    </source>
</evidence>